<dbReference type="InterPro" id="IPR035902">
    <property type="entry name" value="Nuc_phospho_transferase"/>
</dbReference>
<dbReference type="SUPFAM" id="SSF47648">
    <property type="entry name" value="Nucleoside phosphorylase/phosphoribosyltransferase N-terminal domain"/>
    <property type="match status" value="1"/>
</dbReference>
<dbReference type="Proteomes" id="UP000243588">
    <property type="component" value="Unassembled WGS sequence"/>
</dbReference>
<dbReference type="Gene3D" id="3.40.1030.10">
    <property type="entry name" value="Nucleoside phosphorylase/phosphoribosyltransferase catalytic domain"/>
    <property type="match status" value="1"/>
</dbReference>
<feature type="binding site" evidence="3">
    <location>
        <position position="79"/>
    </location>
    <ligand>
        <name>5-phospho-alpha-D-ribose 1-diphosphate</name>
        <dbReference type="ChEBI" id="CHEBI:58017"/>
    </ligand>
</feature>
<comment type="caution">
    <text evidence="3">Lacks conserved residue(s) required for the propagation of feature annotation.</text>
</comment>
<comment type="subunit">
    <text evidence="3">Homodimer.</text>
</comment>
<dbReference type="SUPFAM" id="SSF52418">
    <property type="entry name" value="Nucleoside phosphorylase/phosphoribosyltransferase catalytic domain"/>
    <property type="match status" value="1"/>
</dbReference>
<dbReference type="Pfam" id="PF00591">
    <property type="entry name" value="Glycos_transf_3"/>
    <property type="match status" value="1"/>
</dbReference>
<feature type="binding site" evidence="3">
    <location>
        <position position="223"/>
    </location>
    <ligand>
        <name>Mg(2+)</name>
        <dbReference type="ChEBI" id="CHEBI:18420"/>
        <label>2</label>
    </ligand>
</feature>
<evidence type="ECO:0000313" key="7">
    <source>
        <dbReference type="Proteomes" id="UP000243588"/>
    </source>
</evidence>
<evidence type="ECO:0000313" key="6">
    <source>
        <dbReference type="EMBL" id="SDH65526.1"/>
    </source>
</evidence>
<feature type="binding site" evidence="3">
    <location>
        <position position="87"/>
    </location>
    <ligand>
        <name>5-phospho-alpha-D-ribose 1-diphosphate</name>
        <dbReference type="ChEBI" id="CHEBI:58017"/>
    </ligand>
</feature>
<feature type="binding site" evidence="3">
    <location>
        <position position="110"/>
    </location>
    <ligand>
        <name>anthranilate</name>
        <dbReference type="ChEBI" id="CHEBI:16567"/>
        <label>1</label>
    </ligand>
</feature>
<comment type="function">
    <text evidence="3">Catalyzes the transfer of the phosphoribosyl group of 5-phosphorylribose-1-pyrophosphate (PRPP) to anthranilate to yield N-(5'-phosphoribosyl)-anthranilate (PRA).</text>
</comment>
<dbReference type="InterPro" id="IPR005940">
    <property type="entry name" value="Anthranilate_Pribosyl_Tfrase"/>
</dbReference>
<feature type="binding site" evidence="3">
    <location>
        <begin position="82"/>
        <end position="83"/>
    </location>
    <ligand>
        <name>5-phospho-alpha-D-ribose 1-diphosphate</name>
        <dbReference type="ChEBI" id="CHEBI:58017"/>
    </ligand>
</feature>
<feature type="domain" description="Glycosyl transferase family 3 N-terminal" evidence="5">
    <location>
        <begin position="2"/>
        <end position="63"/>
    </location>
</feature>
<keyword evidence="7" id="KW-1185">Reference proteome</keyword>
<dbReference type="EC" id="2.4.2.18" evidence="3"/>
<dbReference type="PANTHER" id="PTHR43285:SF2">
    <property type="entry name" value="ANTHRANILATE PHOSPHORIBOSYLTRANSFERASE"/>
    <property type="match status" value="1"/>
</dbReference>
<keyword evidence="3" id="KW-0057">Aromatic amino acid biosynthesis</keyword>
<keyword evidence="2 3" id="KW-0808">Transferase</keyword>
<dbReference type="STRING" id="702745.SAMN05421818_10994"/>
<dbReference type="PANTHER" id="PTHR43285">
    <property type="entry name" value="ANTHRANILATE PHOSPHORIBOSYLTRANSFERASE"/>
    <property type="match status" value="1"/>
</dbReference>
<dbReference type="InterPro" id="IPR017459">
    <property type="entry name" value="Glycosyl_Trfase_fam3_N_dom"/>
</dbReference>
<dbReference type="UniPathway" id="UPA00035">
    <property type="reaction ID" value="UER00041"/>
</dbReference>
<feature type="binding site" evidence="3">
    <location>
        <position position="79"/>
    </location>
    <ligand>
        <name>anthranilate</name>
        <dbReference type="ChEBI" id="CHEBI:16567"/>
        <label>1</label>
    </ligand>
</feature>
<protein>
    <recommendedName>
        <fullName evidence="3">Anthranilate phosphoribosyltransferase</fullName>
        <ecNumber evidence="3">2.4.2.18</ecNumber>
    </recommendedName>
</protein>
<evidence type="ECO:0000256" key="2">
    <source>
        <dbReference type="ARBA" id="ARBA00022679"/>
    </source>
</evidence>
<dbReference type="Pfam" id="PF02885">
    <property type="entry name" value="Glycos_trans_3N"/>
    <property type="match status" value="1"/>
</dbReference>
<keyword evidence="3" id="KW-0028">Amino-acid biosynthesis</keyword>
<reference evidence="7" key="1">
    <citation type="submission" date="2016-10" db="EMBL/GenBank/DDBJ databases">
        <authorList>
            <person name="Varghese N."/>
            <person name="Submissions S."/>
        </authorList>
    </citation>
    <scope>NUCLEOTIDE SEQUENCE [LARGE SCALE GENOMIC DNA]</scope>
    <source>
        <strain evidence="7">DSM 23313</strain>
    </source>
</reference>
<sequence>MKELLNKLIQHKTLTTDEAKQVLLDMATGEYSEPQLSAILTTYLMRSITLEELTGFREAMLQLATKVDLSQFNPMDVCGTGGDGKNTFNISTLTSFVLAGNNIPVAKHGNYGVSSVSGSSSVLENLGIHFRKTEAELQNQLAEANICFIHAPLFHPAMKRIAPVRKSLGVKTFFNMLGPLTNPAEPKVQMVGLFNLELLRMYQYFFQKSDTQYCIIHALDGYDECTLTDKCKIVTNTKEQIIDASYFNQPKVSQTDIIGGNTVEESAYIFWQILKGKGTNAQNSVVLANSALAIKTYHPSLTIEEAYNQAEESLLGGNAKKKFEILRNL</sequence>
<feature type="binding site" evidence="3">
    <location>
        <position position="224"/>
    </location>
    <ligand>
        <name>Mg(2+)</name>
        <dbReference type="ChEBI" id="CHEBI:18420"/>
        <label>2</label>
    </ligand>
</feature>
<comment type="catalytic activity">
    <reaction evidence="3">
        <text>N-(5-phospho-beta-D-ribosyl)anthranilate + diphosphate = 5-phospho-alpha-D-ribose 1-diphosphate + anthranilate</text>
        <dbReference type="Rhea" id="RHEA:11768"/>
        <dbReference type="ChEBI" id="CHEBI:16567"/>
        <dbReference type="ChEBI" id="CHEBI:18277"/>
        <dbReference type="ChEBI" id="CHEBI:33019"/>
        <dbReference type="ChEBI" id="CHEBI:58017"/>
        <dbReference type="EC" id="2.4.2.18"/>
    </reaction>
</comment>
<dbReference type="RefSeq" id="WP_090407946.1">
    <property type="nucleotide sequence ID" value="NZ_FNDQ01000009.1"/>
</dbReference>
<dbReference type="EMBL" id="FNDQ01000009">
    <property type="protein sequence ID" value="SDH65526.1"/>
    <property type="molecule type" value="Genomic_DNA"/>
</dbReference>
<dbReference type="GO" id="GO:0000287">
    <property type="term" value="F:magnesium ion binding"/>
    <property type="evidence" value="ECO:0007669"/>
    <property type="project" value="UniProtKB-UniRule"/>
</dbReference>
<feature type="binding site" evidence="3">
    <location>
        <begin position="89"/>
        <end position="92"/>
    </location>
    <ligand>
        <name>5-phospho-alpha-D-ribose 1-diphosphate</name>
        <dbReference type="ChEBI" id="CHEBI:58017"/>
    </ligand>
</feature>
<gene>
    <name evidence="3" type="primary">trpD</name>
    <name evidence="6" type="ORF">SAMN05421818_10994</name>
</gene>
<dbReference type="InterPro" id="IPR000312">
    <property type="entry name" value="Glycosyl_Trfase_fam3"/>
</dbReference>
<comment type="similarity">
    <text evidence="3">Belongs to the anthranilate phosphoribosyltransferase family.</text>
</comment>
<feature type="binding site" evidence="3">
    <location>
        <begin position="107"/>
        <end position="115"/>
    </location>
    <ligand>
        <name>5-phospho-alpha-D-ribose 1-diphosphate</name>
        <dbReference type="ChEBI" id="CHEBI:58017"/>
    </ligand>
</feature>
<dbReference type="AlphaFoldDB" id="A0A1G8E6E9"/>
<comment type="cofactor">
    <cofactor evidence="3">
        <name>Mg(2+)</name>
        <dbReference type="ChEBI" id="CHEBI:18420"/>
    </cofactor>
    <text evidence="3">Binds 2 magnesium ions per monomer.</text>
</comment>
<accession>A0A1G8E6E9</accession>
<evidence type="ECO:0000259" key="4">
    <source>
        <dbReference type="Pfam" id="PF00591"/>
    </source>
</evidence>
<dbReference type="GO" id="GO:0004048">
    <property type="term" value="F:anthranilate phosphoribosyltransferase activity"/>
    <property type="evidence" value="ECO:0007669"/>
    <property type="project" value="UniProtKB-UniRule"/>
</dbReference>
<comment type="pathway">
    <text evidence="3">Amino-acid biosynthesis; L-tryptophan biosynthesis; L-tryptophan from chorismate: step 2/5.</text>
</comment>
<organism evidence="6 7">
    <name type="scientific">Myroides phaeus</name>
    <dbReference type="NCBI Taxonomy" id="702745"/>
    <lineage>
        <taxon>Bacteria</taxon>
        <taxon>Pseudomonadati</taxon>
        <taxon>Bacteroidota</taxon>
        <taxon>Flavobacteriia</taxon>
        <taxon>Flavobacteriales</taxon>
        <taxon>Flavobacteriaceae</taxon>
        <taxon>Myroides</taxon>
    </lineage>
</organism>
<keyword evidence="3" id="KW-0460">Magnesium</keyword>
<feature type="binding site" evidence="3">
    <location>
        <position position="224"/>
    </location>
    <ligand>
        <name>Mg(2+)</name>
        <dbReference type="ChEBI" id="CHEBI:18420"/>
        <label>1</label>
    </ligand>
</feature>
<feature type="binding site" evidence="3">
    <location>
        <position position="165"/>
    </location>
    <ligand>
        <name>anthranilate</name>
        <dbReference type="ChEBI" id="CHEBI:16567"/>
        <label>2</label>
    </ligand>
</feature>
<keyword evidence="3" id="KW-0822">Tryptophan biosynthesis</keyword>
<dbReference type="HAMAP" id="MF_00211">
    <property type="entry name" value="TrpD"/>
    <property type="match status" value="1"/>
</dbReference>
<dbReference type="NCBIfam" id="TIGR01245">
    <property type="entry name" value="trpD"/>
    <property type="match status" value="1"/>
</dbReference>
<keyword evidence="3" id="KW-0479">Metal-binding</keyword>
<feature type="domain" description="Glycosyl transferase family 3" evidence="4">
    <location>
        <begin position="75"/>
        <end position="319"/>
    </location>
</feature>
<dbReference type="Gene3D" id="1.20.970.10">
    <property type="entry name" value="Transferase, Pyrimidine Nucleoside Phosphorylase, Chain C"/>
    <property type="match status" value="1"/>
</dbReference>
<feature type="binding site" evidence="3">
    <location>
        <position position="91"/>
    </location>
    <ligand>
        <name>Mg(2+)</name>
        <dbReference type="ChEBI" id="CHEBI:18420"/>
        <label>1</label>
    </ligand>
</feature>
<dbReference type="InterPro" id="IPR036320">
    <property type="entry name" value="Glycosyl_Trfase_fam3_N_dom_sf"/>
</dbReference>
<evidence type="ECO:0000256" key="3">
    <source>
        <dbReference type="HAMAP-Rule" id="MF_00211"/>
    </source>
</evidence>
<dbReference type="GO" id="GO:0000162">
    <property type="term" value="P:L-tryptophan biosynthetic process"/>
    <property type="evidence" value="ECO:0007669"/>
    <property type="project" value="UniProtKB-UniRule"/>
</dbReference>
<proteinExistence type="inferred from homology"/>
<keyword evidence="1 3" id="KW-0328">Glycosyltransferase</keyword>
<evidence type="ECO:0000259" key="5">
    <source>
        <dbReference type="Pfam" id="PF02885"/>
    </source>
</evidence>
<name>A0A1G8E6E9_9FLAO</name>
<evidence type="ECO:0000256" key="1">
    <source>
        <dbReference type="ARBA" id="ARBA00022676"/>
    </source>
</evidence>
<feature type="binding site" evidence="3">
    <location>
        <position position="119"/>
    </location>
    <ligand>
        <name>5-phospho-alpha-D-ribose 1-diphosphate</name>
        <dbReference type="ChEBI" id="CHEBI:58017"/>
    </ligand>
</feature>
<dbReference type="GO" id="GO:0005829">
    <property type="term" value="C:cytosol"/>
    <property type="evidence" value="ECO:0007669"/>
    <property type="project" value="TreeGrafter"/>
</dbReference>